<keyword evidence="2 5" id="KW-0812">Transmembrane</keyword>
<dbReference type="SUPFAM" id="SSF50494">
    <property type="entry name" value="Trypsin-like serine proteases"/>
    <property type="match status" value="1"/>
</dbReference>
<evidence type="ECO:0000313" key="7">
    <source>
        <dbReference type="Proteomes" id="UP000322499"/>
    </source>
</evidence>
<dbReference type="PRINTS" id="PR00834">
    <property type="entry name" value="PROTEASES2C"/>
</dbReference>
<keyword evidence="4 5" id="KW-0472">Membrane</keyword>
<sequence length="395" mass="40219">MTVSFVDLALIALALLFALSGFRQGLLVSATSIFGFLGGAVLGAQLSGPVAERIDGSSVTRVFAALVVVLAGALLGQILAGAAGRALRSRVTWEPAKMVDSVAGAGVSAAAVLLVAWMVASPLASSPFPEVASQVRKSALVQAVDHAVPDGVRAVYDQLRDAIDRRGLPDVLDPLTPTQARDVPAPDPALQNSTVVTSVEGSVVRIRGIAPSCSRQIDGSGFVYAPERVMTNAHVLAGVTDPVVVAEGEEYDAVPVYVDEAVDVAVLAVPGLPQVPLTFATTASDSGDDAIIMGYPGGGPFFVGPARVRDRGEISGPDFRNTGTVVRDVYALFGQVRAGNSGGPLFAPDGSVLGVVFASAVDDPDTGYALTGPQVAEAATAGSRARAEVGTGSCE</sequence>
<dbReference type="AlphaFoldDB" id="A0A5S5CW61"/>
<evidence type="ECO:0000256" key="2">
    <source>
        <dbReference type="ARBA" id="ARBA00022692"/>
    </source>
</evidence>
<dbReference type="InterPro" id="IPR001940">
    <property type="entry name" value="Peptidase_S1C"/>
</dbReference>
<dbReference type="EMBL" id="VNHW01000007">
    <property type="protein sequence ID" value="TYP87076.1"/>
    <property type="molecule type" value="Genomic_DNA"/>
</dbReference>
<dbReference type="InterPro" id="IPR047680">
    <property type="entry name" value="MarP-like"/>
</dbReference>
<feature type="transmembrane region" description="Helical" evidence="5">
    <location>
        <begin position="33"/>
        <end position="51"/>
    </location>
</feature>
<keyword evidence="7" id="KW-1185">Reference proteome</keyword>
<dbReference type="InterPro" id="IPR003825">
    <property type="entry name" value="Colicin-V_CvpA"/>
</dbReference>
<keyword evidence="3 5" id="KW-1133">Transmembrane helix</keyword>
<dbReference type="Gene3D" id="2.40.10.10">
    <property type="entry name" value="Trypsin-like serine proteases"/>
    <property type="match status" value="2"/>
</dbReference>
<evidence type="ECO:0000313" key="6">
    <source>
        <dbReference type="EMBL" id="TYP87076.1"/>
    </source>
</evidence>
<reference evidence="6 7" key="1">
    <citation type="submission" date="2019-07" db="EMBL/GenBank/DDBJ databases">
        <title>Genomic Encyclopedia of Archaeal and Bacterial Type Strains, Phase II (KMG-II): from individual species to whole genera.</title>
        <authorList>
            <person name="Goeker M."/>
        </authorList>
    </citation>
    <scope>NUCLEOTIDE SEQUENCE [LARGE SCALE GENOMIC DNA]</scope>
    <source>
        <strain evidence="6 7">DSM 46842</strain>
    </source>
</reference>
<evidence type="ECO:0000256" key="5">
    <source>
        <dbReference type="SAM" id="Phobius"/>
    </source>
</evidence>
<dbReference type="PANTHER" id="PTHR43019">
    <property type="entry name" value="SERINE ENDOPROTEASE DEGS"/>
    <property type="match status" value="1"/>
</dbReference>
<dbReference type="GO" id="GO:0004252">
    <property type="term" value="F:serine-type endopeptidase activity"/>
    <property type="evidence" value="ECO:0007669"/>
    <property type="project" value="InterPro"/>
</dbReference>
<name>A0A5S5CW61_9ACTN</name>
<dbReference type="Pfam" id="PF13365">
    <property type="entry name" value="Trypsin_2"/>
    <property type="match status" value="1"/>
</dbReference>
<protein>
    <submittedName>
        <fullName evidence="6">Colicin V production protein</fullName>
    </submittedName>
</protein>
<dbReference type="GO" id="GO:0006508">
    <property type="term" value="P:proteolysis"/>
    <property type="evidence" value="ECO:0007669"/>
    <property type="project" value="InterPro"/>
</dbReference>
<dbReference type="GO" id="GO:0009403">
    <property type="term" value="P:toxin biosynthetic process"/>
    <property type="evidence" value="ECO:0007669"/>
    <property type="project" value="InterPro"/>
</dbReference>
<evidence type="ECO:0000256" key="1">
    <source>
        <dbReference type="ARBA" id="ARBA00004141"/>
    </source>
</evidence>
<accession>A0A5S5CW61</accession>
<dbReference type="InterPro" id="IPR009003">
    <property type="entry name" value="Peptidase_S1_PA"/>
</dbReference>
<dbReference type="Pfam" id="PF02674">
    <property type="entry name" value="Colicin_V"/>
    <property type="match status" value="1"/>
</dbReference>
<feature type="transmembrane region" description="Helical" evidence="5">
    <location>
        <begin position="63"/>
        <end position="82"/>
    </location>
</feature>
<dbReference type="GO" id="GO:0016020">
    <property type="term" value="C:membrane"/>
    <property type="evidence" value="ECO:0007669"/>
    <property type="project" value="UniProtKB-SubCell"/>
</dbReference>
<dbReference type="InterPro" id="IPR043504">
    <property type="entry name" value="Peptidase_S1_PA_chymotrypsin"/>
</dbReference>
<feature type="transmembrane region" description="Helical" evidence="5">
    <location>
        <begin position="102"/>
        <end position="120"/>
    </location>
</feature>
<dbReference type="Proteomes" id="UP000322499">
    <property type="component" value="Unassembled WGS sequence"/>
</dbReference>
<dbReference type="RefSeq" id="WP_243737609.1">
    <property type="nucleotide sequence ID" value="NZ_VNHW01000007.1"/>
</dbReference>
<evidence type="ECO:0000256" key="4">
    <source>
        <dbReference type="ARBA" id="ARBA00023136"/>
    </source>
</evidence>
<proteinExistence type="predicted"/>
<dbReference type="NCBIfam" id="NF033740">
    <property type="entry name" value="MarP_fam_protase"/>
    <property type="match status" value="1"/>
</dbReference>
<dbReference type="PANTHER" id="PTHR43019:SF23">
    <property type="entry name" value="PROTEASE DO-LIKE 5, CHLOROPLASTIC"/>
    <property type="match status" value="1"/>
</dbReference>
<evidence type="ECO:0000256" key="3">
    <source>
        <dbReference type="ARBA" id="ARBA00022989"/>
    </source>
</evidence>
<comment type="caution">
    <text evidence="6">The sequence shown here is derived from an EMBL/GenBank/DDBJ whole genome shotgun (WGS) entry which is preliminary data.</text>
</comment>
<gene>
    <name evidence="6" type="ORF">BD833_10710</name>
</gene>
<organism evidence="6 7">
    <name type="scientific">Blastococcus xanthinilyticus</name>
    <dbReference type="NCBI Taxonomy" id="1564164"/>
    <lineage>
        <taxon>Bacteria</taxon>
        <taxon>Bacillati</taxon>
        <taxon>Actinomycetota</taxon>
        <taxon>Actinomycetes</taxon>
        <taxon>Geodermatophilales</taxon>
        <taxon>Geodermatophilaceae</taxon>
        <taxon>Blastococcus</taxon>
    </lineage>
</organism>
<comment type="subcellular location">
    <subcellularLocation>
        <location evidence="1">Membrane</location>
        <topology evidence="1">Multi-pass membrane protein</topology>
    </subcellularLocation>
</comment>